<evidence type="ECO:0000256" key="3">
    <source>
        <dbReference type="ARBA" id="ARBA00022670"/>
    </source>
</evidence>
<dbReference type="Pfam" id="PF13446">
    <property type="entry name" value="RPT"/>
    <property type="match status" value="2"/>
</dbReference>
<dbReference type="Gene3D" id="3.90.70.10">
    <property type="entry name" value="Cysteine proteinases"/>
    <property type="match status" value="2"/>
</dbReference>
<dbReference type="PANTHER" id="PTHR43982:SF6">
    <property type="entry name" value="UBIQUITIN CARBOXYL-TERMINAL HYDROLASE 2-RELATED"/>
    <property type="match status" value="1"/>
</dbReference>
<gene>
    <name evidence="9" type="ORF">B0H63DRAFT_432724</name>
</gene>
<evidence type="ECO:0000256" key="4">
    <source>
        <dbReference type="ARBA" id="ARBA00022786"/>
    </source>
</evidence>
<reference evidence="9" key="2">
    <citation type="submission" date="2023-06" db="EMBL/GenBank/DDBJ databases">
        <authorList>
            <consortium name="Lawrence Berkeley National Laboratory"/>
            <person name="Haridas S."/>
            <person name="Hensen N."/>
            <person name="Bonometti L."/>
            <person name="Westerberg I."/>
            <person name="Brannstrom I.O."/>
            <person name="Guillou S."/>
            <person name="Cros-Aarteil S."/>
            <person name="Calhoun S."/>
            <person name="Kuo A."/>
            <person name="Mondo S."/>
            <person name="Pangilinan J."/>
            <person name="Riley R."/>
            <person name="LaButti K."/>
            <person name="Andreopoulos B."/>
            <person name="Lipzen A."/>
            <person name="Chen C."/>
            <person name="Yanf M."/>
            <person name="Daum C."/>
            <person name="Ng V."/>
            <person name="Clum A."/>
            <person name="Steindorff A."/>
            <person name="Ohm R."/>
            <person name="Martin F."/>
            <person name="Silar P."/>
            <person name="Natvig D."/>
            <person name="Lalanne C."/>
            <person name="Gautier V."/>
            <person name="Ament-velasquez S.L."/>
            <person name="Kruys A."/>
            <person name="Hutchinson M.I."/>
            <person name="Powell A.J."/>
            <person name="Barry K."/>
            <person name="Miller A.N."/>
            <person name="Grigoriev I.V."/>
            <person name="Debuchy R."/>
            <person name="Gladieux P."/>
            <person name="Thoren M.H."/>
            <person name="Johannesson H."/>
        </authorList>
    </citation>
    <scope>NUCLEOTIDE SEQUENCE</scope>
    <source>
        <strain evidence="9">CBS 232.78</strain>
    </source>
</reference>
<proteinExistence type="predicted"/>
<dbReference type="InterPro" id="IPR025305">
    <property type="entry name" value="UCH_repeat_domain"/>
</dbReference>
<sequence length="1229" mass="136415">MAFLSYPPVRSEASAAPNQPGRLATRLIKDWFAGRMLDAEANTSDISWTCRALRDPFRRIPNAGPDHELVIIQSQSYDHEHDPEGKGNVLLSCMCRFCRHHFVFRISQGLCGSAETASLLHHFLPAGDERFDPGVEAYSQPAYQLYPTVFRAAYKCSECAQTVALEITLPRLKPEWIKMITDEARIRESLRTNREKDPERYRDISPSKEHTYQITPLTTLNQYLKNVLDDDGSGARKRISFRNKTFSIQFGPACEPIFRYLGFEVQYDEETSENYWLPPLLPPQERKTALSSQRAFYEDARSEVQSLLDESPPQSQPVVRPISSAQEWLEKALGCEQSHQRWSRLPVDNNETDDFRLLGAPVDSDDSVLRYAYTRQIRTDPSRKEVYLAALGRLAGRRDEELQMFVFKQQEDQTAQQPGAALSSDNLIDRAYAHFGLAKTSPEAAEYVINVYRTFREQSPAQTSDHRLNLLRIGKHRDSQVILDEVYKTKMDPQEACKLLNVDLSWPLESIAVTAETSVQELDLSLTIMALDAIAQNRTQDDPSRPTFEMILAKLRSQASGLDSLTATGAEQASSGVTDISVPVGLGNLRNTCYLNSILQYFYSVNAVRDVARSSDRPPLEPTEQAMQALLDGASATDIEPGRAFVGYEFSRELSALFRELDVASGTSVTPRQRLANAALLRPERLRARSATVAGVPGSDSIDAPPLPPRASQSSELKVTVDSVDPNLETASNVSSQTLVNLADEDPSYVVVGNNAVDAGLVDVEMTNGEDSSNSAAGLPNDVAADNSKLTVEELAAELDKPNVGSDQMDVDEVMGNAIDHLKAAFKVSRLGSSYTVPDPIEQAFFSTFIDSRKKVGEADWNRSTRSDRWATAFPAKSGPLGLYDALANSFDLEPLAPGLLTFTTIERPAPNFHICIQRSDGVSKNTNPIIIPETLYLDRFMHTNDSGSRLFKTKKRAWDVKTRLNEVLQHDLVEPVKGTSANGKSSASGPGAESFPSNADIDEFLMIEDSNIPTLGSPSPGRLDEEWSVLNSAISGIFAKGWKSKITVSPYGDGGQPHSNADVSTLIPPSVLDDFWTKFNEERADEKEKLMAERNTIFDGMQQVAYRLHAVVCHAGSTARAGHYWVWIHDFEQDVWRKYNDTRVSVHQAEHVFGELNTKGEPYYLAYVRAQDVDSLVSVPRRQPPATESQHQPQPTDSEMADAAYRAGAATSEHVEDASRAELPPYAA</sequence>
<evidence type="ECO:0000313" key="10">
    <source>
        <dbReference type="Proteomes" id="UP001285441"/>
    </source>
</evidence>
<name>A0AAE0NP05_9PEZI</name>
<reference evidence="9" key="1">
    <citation type="journal article" date="2023" name="Mol. Phylogenet. Evol.">
        <title>Genome-scale phylogeny and comparative genomics of the fungal order Sordariales.</title>
        <authorList>
            <person name="Hensen N."/>
            <person name="Bonometti L."/>
            <person name="Westerberg I."/>
            <person name="Brannstrom I.O."/>
            <person name="Guillou S."/>
            <person name="Cros-Aarteil S."/>
            <person name="Calhoun S."/>
            <person name="Haridas S."/>
            <person name="Kuo A."/>
            <person name="Mondo S."/>
            <person name="Pangilinan J."/>
            <person name="Riley R."/>
            <person name="LaButti K."/>
            <person name="Andreopoulos B."/>
            <person name="Lipzen A."/>
            <person name="Chen C."/>
            <person name="Yan M."/>
            <person name="Daum C."/>
            <person name="Ng V."/>
            <person name="Clum A."/>
            <person name="Steindorff A."/>
            <person name="Ohm R.A."/>
            <person name="Martin F."/>
            <person name="Silar P."/>
            <person name="Natvig D.O."/>
            <person name="Lalanne C."/>
            <person name="Gautier V."/>
            <person name="Ament-Velasquez S.L."/>
            <person name="Kruys A."/>
            <person name="Hutchinson M.I."/>
            <person name="Powell A.J."/>
            <person name="Barry K."/>
            <person name="Miller A.N."/>
            <person name="Grigoriev I.V."/>
            <person name="Debuchy R."/>
            <person name="Gladieux P."/>
            <person name="Hiltunen Thoren M."/>
            <person name="Johannesson H."/>
        </authorList>
    </citation>
    <scope>NUCLEOTIDE SEQUENCE</scope>
    <source>
        <strain evidence="9">CBS 232.78</strain>
    </source>
</reference>
<feature type="region of interest" description="Disordered" evidence="7">
    <location>
        <begin position="977"/>
        <end position="998"/>
    </location>
</feature>
<dbReference type="Pfam" id="PF00443">
    <property type="entry name" value="UCH"/>
    <property type="match status" value="1"/>
</dbReference>
<dbReference type="GO" id="GO:0070628">
    <property type="term" value="F:proteasome binding"/>
    <property type="evidence" value="ECO:0007669"/>
    <property type="project" value="TreeGrafter"/>
</dbReference>
<keyword evidence="5 9" id="KW-0378">Hydrolase</keyword>
<dbReference type="InterPro" id="IPR018200">
    <property type="entry name" value="USP_CS"/>
</dbReference>
<evidence type="ECO:0000259" key="8">
    <source>
        <dbReference type="PROSITE" id="PS50235"/>
    </source>
</evidence>
<dbReference type="SUPFAM" id="SSF54001">
    <property type="entry name" value="Cysteine proteinases"/>
    <property type="match status" value="1"/>
</dbReference>
<feature type="region of interest" description="Disordered" evidence="7">
    <location>
        <begin position="692"/>
        <end position="715"/>
    </location>
</feature>
<dbReference type="GO" id="GO:0061136">
    <property type="term" value="P:regulation of proteasomal protein catabolic process"/>
    <property type="evidence" value="ECO:0007669"/>
    <property type="project" value="TreeGrafter"/>
</dbReference>
<dbReference type="InterPro" id="IPR038765">
    <property type="entry name" value="Papain-like_cys_pep_sf"/>
</dbReference>
<organism evidence="9 10">
    <name type="scientific">Podospora didyma</name>
    <dbReference type="NCBI Taxonomy" id="330526"/>
    <lineage>
        <taxon>Eukaryota</taxon>
        <taxon>Fungi</taxon>
        <taxon>Dikarya</taxon>
        <taxon>Ascomycota</taxon>
        <taxon>Pezizomycotina</taxon>
        <taxon>Sordariomycetes</taxon>
        <taxon>Sordariomycetidae</taxon>
        <taxon>Sordariales</taxon>
        <taxon>Podosporaceae</taxon>
        <taxon>Podospora</taxon>
    </lineage>
</organism>
<evidence type="ECO:0000256" key="2">
    <source>
        <dbReference type="ARBA" id="ARBA00012759"/>
    </source>
</evidence>
<feature type="domain" description="USP" evidence="8">
    <location>
        <begin position="584"/>
        <end position="1171"/>
    </location>
</feature>
<feature type="compositionally biased region" description="Polar residues" evidence="7">
    <location>
        <begin position="980"/>
        <end position="989"/>
    </location>
</feature>
<comment type="caution">
    <text evidence="9">The sequence shown here is derived from an EMBL/GenBank/DDBJ whole genome shotgun (WGS) entry which is preliminary data.</text>
</comment>
<evidence type="ECO:0000256" key="7">
    <source>
        <dbReference type="SAM" id="MobiDB-lite"/>
    </source>
</evidence>
<dbReference type="InterPro" id="IPR044635">
    <property type="entry name" value="UBP14-like"/>
</dbReference>
<accession>A0AAE0NP05</accession>
<dbReference type="PROSITE" id="PS50235">
    <property type="entry name" value="USP_3"/>
    <property type="match status" value="1"/>
</dbReference>
<dbReference type="InterPro" id="IPR001394">
    <property type="entry name" value="Peptidase_C19_UCH"/>
</dbReference>
<keyword evidence="10" id="KW-1185">Reference proteome</keyword>
<dbReference type="EC" id="3.4.19.12" evidence="2"/>
<dbReference type="Proteomes" id="UP001285441">
    <property type="component" value="Unassembled WGS sequence"/>
</dbReference>
<keyword evidence="3" id="KW-0645">Protease</keyword>
<dbReference type="InterPro" id="IPR028889">
    <property type="entry name" value="USP"/>
</dbReference>
<keyword evidence="6" id="KW-0788">Thiol protease</keyword>
<dbReference type="GO" id="GO:0016579">
    <property type="term" value="P:protein deubiquitination"/>
    <property type="evidence" value="ECO:0007669"/>
    <property type="project" value="InterPro"/>
</dbReference>
<feature type="compositionally biased region" description="Polar residues" evidence="7">
    <location>
        <begin position="1187"/>
        <end position="1198"/>
    </location>
</feature>
<dbReference type="GO" id="GO:0004843">
    <property type="term" value="F:cysteine-type deubiquitinase activity"/>
    <property type="evidence" value="ECO:0007669"/>
    <property type="project" value="UniProtKB-EC"/>
</dbReference>
<keyword evidence="4" id="KW-0833">Ubl conjugation pathway</keyword>
<protein>
    <recommendedName>
        <fullName evidence="2">ubiquitinyl hydrolase 1</fullName>
        <ecNumber evidence="2">3.4.19.12</ecNumber>
    </recommendedName>
</protein>
<dbReference type="PROSITE" id="PS00973">
    <property type="entry name" value="USP_2"/>
    <property type="match status" value="1"/>
</dbReference>
<dbReference type="GO" id="GO:0043161">
    <property type="term" value="P:proteasome-mediated ubiquitin-dependent protein catabolic process"/>
    <property type="evidence" value="ECO:0007669"/>
    <property type="project" value="InterPro"/>
</dbReference>
<evidence type="ECO:0000256" key="5">
    <source>
        <dbReference type="ARBA" id="ARBA00022801"/>
    </source>
</evidence>
<feature type="region of interest" description="Disordered" evidence="7">
    <location>
        <begin position="1181"/>
        <end position="1229"/>
    </location>
</feature>
<dbReference type="PANTHER" id="PTHR43982">
    <property type="entry name" value="UBIQUITIN CARBOXYL-TERMINAL HYDROLASE"/>
    <property type="match status" value="1"/>
</dbReference>
<dbReference type="AlphaFoldDB" id="A0AAE0NP05"/>
<evidence type="ECO:0000313" key="9">
    <source>
        <dbReference type="EMBL" id="KAK3385052.1"/>
    </source>
</evidence>
<evidence type="ECO:0000256" key="6">
    <source>
        <dbReference type="ARBA" id="ARBA00022807"/>
    </source>
</evidence>
<evidence type="ECO:0000256" key="1">
    <source>
        <dbReference type="ARBA" id="ARBA00000707"/>
    </source>
</evidence>
<comment type="catalytic activity">
    <reaction evidence="1">
        <text>Thiol-dependent hydrolysis of ester, thioester, amide, peptide and isopeptide bonds formed by the C-terminal Gly of ubiquitin (a 76-residue protein attached to proteins as an intracellular targeting signal).</text>
        <dbReference type="EC" id="3.4.19.12"/>
    </reaction>
</comment>
<dbReference type="EMBL" id="JAULSW010000004">
    <property type="protein sequence ID" value="KAK3385052.1"/>
    <property type="molecule type" value="Genomic_DNA"/>
</dbReference>